<keyword evidence="8" id="KW-0812">Transmembrane</keyword>
<keyword evidence="5 7" id="KW-0862">Zinc</keyword>
<dbReference type="AlphaFoldDB" id="A0A7J6W9E7"/>
<evidence type="ECO:0000256" key="1">
    <source>
        <dbReference type="ARBA" id="ARBA00009614"/>
    </source>
</evidence>
<comment type="cofactor">
    <cofactor evidence="7">
        <name>Zn(2+)</name>
        <dbReference type="ChEBI" id="CHEBI:29105"/>
    </cofactor>
    <text evidence="7">Binds 2 Zn(2+) ions per subunit.</text>
</comment>
<feature type="active site" evidence="6">
    <location>
        <position position="207"/>
    </location>
</feature>
<evidence type="ECO:0000256" key="5">
    <source>
        <dbReference type="ARBA" id="ARBA00022833"/>
    </source>
</evidence>
<keyword evidence="8" id="KW-1133">Transmembrane helix</keyword>
<dbReference type="InterPro" id="IPR036366">
    <property type="entry name" value="PGBDSf"/>
</dbReference>
<dbReference type="PANTHER" id="PTHR10201:SF213">
    <property type="entry name" value="METALLOENDOPROTEINASE 2-MMP-LIKE"/>
    <property type="match status" value="1"/>
</dbReference>
<dbReference type="InterPro" id="IPR021190">
    <property type="entry name" value="Pept_M10A"/>
</dbReference>
<evidence type="ECO:0000256" key="8">
    <source>
        <dbReference type="SAM" id="Phobius"/>
    </source>
</evidence>
<keyword evidence="8" id="KW-0472">Membrane</keyword>
<feature type="binding site" evidence="7">
    <location>
        <position position="210"/>
    </location>
    <ligand>
        <name>Zn(2+)</name>
        <dbReference type="ChEBI" id="CHEBI:29105"/>
        <label>2</label>
        <note>catalytic</note>
    </ligand>
</feature>
<gene>
    <name evidence="11" type="ORF">FRX31_017193</name>
</gene>
<accession>A0A7J6W9E7</accession>
<dbReference type="OrthoDB" id="1743387at2759"/>
<keyword evidence="2" id="KW-0645">Protease</keyword>
<sequence>MKCIKCLKVLRKIRSRNGTRVVFFHYISIFVLVLLPILFAQTLPSNSNSTKTNAFEFLKTLQGCHKGETVKGVHDLKEYLKRFGYLNYDGSNNTHADDDDFDEFLESAVRTYQTNYHLKTTGTLDAETSPILATSLDLQGGLILHVFDTSVPRDRHFWITLPFDGRGGTAAHAFSPPDGRLHFDGDEIWSPVLRNGTVDMETVALHEIGHILGLMHSSVEGALMTCVPIN</sequence>
<dbReference type="GO" id="GO:0030574">
    <property type="term" value="P:collagen catabolic process"/>
    <property type="evidence" value="ECO:0007669"/>
    <property type="project" value="TreeGrafter"/>
</dbReference>
<evidence type="ECO:0000256" key="4">
    <source>
        <dbReference type="ARBA" id="ARBA00022801"/>
    </source>
</evidence>
<keyword evidence="3 7" id="KW-0479">Metal-binding</keyword>
<feature type="binding site" evidence="7">
    <location>
        <position position="224"/>
    </location>
    <ligand>
        <name>Zn(2+)</name>
        <dbReference type="ChEBI" id="CHEBI:29105"/>
        <label>2</label>
        <note>catalytic</note>
    </ligand>
</feature>
<dbReference type="Pfam" id="PF00413">
    <property type="entry name" value="Peptidase_M10"/>
    <property type="match status" value="1"/>
</dbReference>
<keyword evidence="4" id="KW-0378">Hydrolase</keyword>
<dbReference type="GO" id="GO:0008270">
    <property type="term" value="F:zinc ion binding"/>
    <property type="evidence" value="ECO:0007669"/>
    <property type="project" value="InterPro"/>
</dbReference>
<dbReference type="Pfam" id="PF01471">
    <property type="entry name" value="PG_binding_1"/>
    <property type="match status" value="1"/>
</dbReference>
<feature type="binding site" evidence="7">
    <location>
        <position position="164"/>
    </location>
    <ligand>
        <name>Ca(2+)</name>
        <dbReference type="ChEBI" id="CHEBI:29108"/>
        <label>3</label>
    </ligand>
</feature>
<name>A0A7J6W9E7_THATH</name>
<evidence type="ECO:0000259" key="10">
    <source>
        <dbReference type="Pfam" id="PF01471"/>
    </source>
</evidence>
<feature type="binding site" evidence="7">
    <location>
        <position position="187"/>
    </location>
    <ligand>
        <name>Ca(2+)</name>
        <dbReference type="ChEBI" id="CHEBI:29108"/>
        <label>1</label>
    </ligand>
</feature>
<comment type="cofactor">
    <cofactor evidence="7">
        <name>Ca(2+)</name>
        <dbReference type="ChEBI" id="CHEBI:29108"/>
    </cofactor>
    <text evidence="7">Can bind about 5 Ca(2+) ions per subunit.</text>
</comment>
<dbReference type="GO" id="GO:0006508">
    <property type="term" value="P:proteolysis"/>
    <property type="evidence" value="ECO:0007669"/>
    <property type="project" value="UniProtKB-KW"/>
</dbReference>
<dbReference type="SUPFAM" id="SSF55486">
    <property type="entry name" value="Metalloproteases ('zincins'), catalytic domain"/>
    <property type="match status" value="1"/>
</dbReference>
<dbReference type="Gene3D" id="1.10.101.10">
    <property type="entry name" value="PGBD-like superfamily/PGBD"/>
    <property type="match status" value="1"/>
</dbReference>
<dbReference type="InterPro" id="IPR002477">
    <property type="entry name" value="Peptidoglycan-bd-like"/>
</dbReference>
<dbReference type="InterPro" id="IPR024079">
    <property type="entry name" value="MetalloPept_cat_dom_sf"/>
</dbReference>
<feature type="binding site" evidence="7">
    <location>
        <position position="165"/>
    </location>
    <ligand>
        <name>Ca(2+)</name>
        <dbReference type="ChEBI" id="CHEBI:29108"/>
        <label>3</label>
    </ligand>
</feature>
<organism evidence="11 12">
    <name type="scientific">Thalictrum thalictroides</name>
    <name type="common">Rue-anemone</name>
    <name type="synonym">Anemone thalictroides</name>
    <dbReference type="NCBI Taxonomy" id="46969"/>
    <lineage>
        <taxon>Eukaryota</taxon>
        <taxon>Viridiplantae</taxon>
        <taxon>Streptophyta</taxon>
        <taxon>Embryophyta</taxon>
        <taxon>Tracheophyta</taxon>
        <taxon>Spermatophyta</taxon>
        <taxon>Magnoliopsida</taxon>
        <taxon>Ranunculales</taxon>
        <taxon>Ranunculaceae</taxon>
        <taxon>Thalictroideae</taxon>
        <taxon>Thalictrum</taxon>
    </lineage>
</organism>
<keyword evidence="7" id="KW-0106">Calcium</keyword>
<feature type="binding site" evidence="7">
    <location>
        <position position="187"/>
    </location>
    <ligand>
        <name>Ca(2+)</name>
        <dbReference type="ChEBI" id="CHEBI:29108"/>
        <label>3</label>
    </ligand>
</feature>
<reference evidence="11 12" key="1">
    <citation type="submission" date="2020-06" db="EMBL/GenBank/DDBJ databases">
        <title>Transcriptomic and genomic resources for Thalictrum thalictroides and T. hernandezii: Facilitating candidate gene discovery in an emerging model plant lineage.</title>
        <authorList>
            <person name="Arias T."/>
            <person name="Riano-Pachon D.M."/>
            <person name="Di Stilio V.S."/>
        </authorList>
    </citation>
    <scope>NUCLEOTIDE SEQUENCE [LARGE SCALE GENOMIC DNA]</scope>
    <source>
        <strain evidence="12">cv. WT478/WT964</strain>
        <tissue evidence="11">Leaves</tissue>
    </source>
</reference>
<evidence type="ECO:0000256" key="3">
    <source>
        <dbReference type="ARBA" id="ARBA00022723"/>
    </source>
</evidence>
<dbReference type="GO" id="GO:0004222">
    <property type="term" value="F:metalloendopeptidase activity"/>
    <property type="evidence" value="ECO:0007669"/>
    <property type="project" value="InterPro"/>
</dbReference>
<feature type="domain" description="Peptidase M10 metallopeptidase" evidence="9">
    <location>
        <begin position="161"/>
        <end position="225"/>
    </location>
</feature>
<evidence type="ECO:0000259" key="9">
    <source>
        <dbReference type="Pfam" id="PF00413"/>
    </source>
</evidence>
<evidence type="ECO:0000256" key="6">
    <source>
        <dbReference type="PIRSR" id="PIRSR621190-1"/>
    </source>
</evidence>
<dbReference type="PANTHER" id="PTHR10201">
    <property type="entry name" value="MATRIX METALLOPROTEINASE"/>
    <property type="match status" value="1"/>
</dbReference>
<evidence type="ECO:0000313" key="12">
    <source>
        <dbReference type="Proteomes" id="UP000554482"/>
    </source>
</evidence>
<feature type="transmembrane region" description="Helical" evidence="8">
    <location>
        <begin position="21"/>
        <end position="39"/>
    </location>
</feature>
<feature type="binding site" evidence="7">
    <location>
        <position position="206"/>
    </location>
    <ligand>
        <name>Zn(2+)</name>
        <dbReference type="ChEBI" id="CHEBI:29105"/>
        <label>2</label>
        <note>catalytic</note>
    </ligand>
</feature>
<dbReference type="SUPFAM" id="SSF47090">
    <property type="entry name" value="PGBD-like"/>
    <property type="match status" value="1"/>
</dbReference>
<evidence type="ECO:0000256" key="7">
    <source>
        <dbReference type="PIRSR" id="PIRSR621190-2"/>
    </source>
</evidence>
<feature type="binding site" evidence="7">
    <location>
        <position position="216"/>
    </location>
    <ligand>
        <name>Zn(2+)</name>
        <dbReference type="ChEBI" id="CHEBI:29105"/>
        <label>2</label>
        <note>catalytic</note>
    </ligand>
</feature>
<feature type="domain" description="Peptidoglycan binding-like" evidence="10">
    <location>
        <begin position="72"/>
        <end position="128"/>
    </location>
</feature>
<protein>
    <submittedName>
        <fullName evidence="11">Metalloendoproteinase 5-mmp</fullName>
    </submittedName>
</protein>
<dbReference type="Gene3D" id="3.40.390.10">
    <property type="entry name" value="Collagenase (Catalytic Domain)"/>
    <property type="match status" value="1"/>
</dbReference>
<dbReference type="GO" id="GO:0031012">
    <property type="term" value="C:extracellular matrix"/>
    <property type="evidence" value="ECO:0007669"/>
    <property type="project" value="InterPro"/>
</dbReference>
<dbReference type="InterPro" id="IPR001818">
    <property type="entry name" value="Pept_M10_metallopeptidase"/>
</dbReference>
<dbReference type="InterPro" id="IPR036365">
    <property type="entry name" value="PGBD-like_sf"/>
</dbReference>
<feature type="binding site" evidence="7">
    <location>
        <position position="172"/>
    </location>
    <ligand>
        <name>Zn(2+)</name>
        <dbReference type="ChEBI" id="CHEBI:29105"/>
        <label>1</label>
    </ligand>
</feature>
<feature type="binding site" evidence="7">
    <location>
        <position position="184"/>
    </location>
    <ligand>
        <name>Ca(2+)</name>
        <dbReference type="ChEBI" id="CHEBI:29108"/>
        <label>3</label>
    </ligand>
</feature>
<comment type="similarity">
    <text evidence="1">Belongs to the peptidase M10A family. Matrix metalloproteinases (MMPs) subfamily.</text>
</comment>
<comment type="caution">
    <text evidence="11">The sequence shown here is derived from an EMBL/GenBank/DDBJ whole genome shotgun (WGS) entry which is preliminary data.</text>
</comment>
<keyword evidence="12" id="KW-1185">Reference proteome</keyword>
<feature type="binding site" evidence="7">
    <location>
        <position position="182"/>
    </location>
    <ligand>
        <name>Zn(2+)</name>
        <dbReference type="ChEBI" id="CHEBI:29105"/>
        <label>1</label>
    </ligand>
</feature>
<proteinExistence type="inferred from homology"/>
<evidence type="ECO:0000313" key="11">
    <source>
        <dbReference type="EMBL" id="KAF5193220.1"/>
    </source>
</evidence>
<dbReference type="EMBL" id="JABWDY010020354">
    <property type="protein sequence ID" value="KAF5193220.1"/>
    <property type="molecule type" value="Genomic_DNA"/>
</dbReference>
<dbReference type="GO" id="GO:0030198">
    <property type="term" value="P:extracellular matrix organization"/>
    <property type="evidence" value="ECO:0007669"/>
    <property type="project" value="TreeGrafter"/>
</dbReference>
<evidence type="ECO:0000256" key="2">
    <source>
        <dbReference type="ARBA" id="ARBA00022670"/>
    </source>
</evidence>
<dbReference type="PRINTS" id="PR00138">
    <property type="entry name" value="MATRIXIN"/>
</dbReference>
<dbReference type="Proteomes" id="UP000554482">
    <property type="component" value="Unassembled WGS sequence"/>
</dbReference>